<dbReference type="PROSITE" id="PS50931">
    <property type="entry name" value="HTH_LYSR"/>
    <property type="match status" value="1"/>
</dbReference>
<dbReference type="GO" id="GO:0003700">
    <property type="term" value="F:DNA-binding transcription factor activity"/>
    <property type="evidence" value="ECO:0007669"/>
    <property type="project" value="InterPro"/>
</dbReference>
<reference evidence="6" key="1">
    <citation type="submission" date="2020-09" db="EMBL/GenBank/DDBJ databases">
        <title>Bosea spartocytisi sp. nov. a root nodule endophyte of Spartocytisus supranubius in the high mountain ecosystem fo the Teide National Park (Canary Islands, Spain).</title>
        <authorList>
            <person name="Pulido-Suarez L."/>
            <person name="Peix A."/>
            <person name="Igual J.M."/>
            <person name="Socas-Perez N."/>
            <person name="Velazquez E."/>
            <person name="Flores-Felix J.D."/>
            <person name="Leon-Barrios M."/>
        </authorList>
    </citation>
    <scope>NUCLEOTIDE SEQUENCE</scope>
    <source>
        <strain evidence="6">SSUT16</strain>
    </source>
</reference>
<dbReference type="Pfam" id="PF00126">
    <property type="entry name" value="HTH_1"/>
    <property type="match status" value="1"/>
</dbReference>
<feature type="domain" description="HTH lysR-type" evidence="5">
    <location>
        <begin position="3"/>
        <end position="60"/>
    </location>
</feature>
<dbReference type="SUPFAM" id="SSF53850">
    <property type="entry name" value="Periplasmic binding protein-like II"/>
    <property type="match status" value="1"/>
</dbReference>
<gene>
    <name evidence="6" type="ORF">IED13_23210</name>
</gene>
<evidence type="ECO:0000259" key="5">
    <source>
        <dbReference type="PROSITE" id="PS50931"/>
    </source>
</evidence>
<dbReference type="InterPro" id="IPR036388">
    <property type="entry name" value="WH-like_DNA-bd_sf"/>
</dbReference>
<dbReference type="AlphaFoldDB" id="A0A927EC85"/>
<dbReference type="PRINTS" id="PR00039">
    <property type="entry name" value="HTHLYSR"/>
</dbReference>
<dbReference type="Pfam" id="PF03466">
    <property type="entry name" value="LysR_substrate"/>
    <property type="match status" value="1"/>
</dbReference>
<keyword evidence="7" id="KW-1185">Reference proteome</keyword>
<evidence type="ECO:0000256" key="1">
    <source>
        <dbReference type="ARBA" id="ARBA00009437"/>
    </source>
</evidence>
<evidence type="ECO:0000313" key="6">
    <source>
        <dbReference type="EMBL" id="MBD3848616.1"/>
    </source>
</evidence>
<comment type="caution">
    <text evidence="6">The sequence shown here is derived from an EMBL/GenBank/DDBJ whole genome shotgun (WGS) entry which is preliminary data.</text>
</comment>
<evidence type="ECO:0000313" key="7">
    <source>
        <dbReference type="Proteomes" id="UP000619295"/>
    </source>
</evidence>
<accession>A0A927EC85</accession>
<dbReference type="Gene3D" id="1.10.10.10">
    <property type="entry name" value="Winged helix-like DNA-binding domain superfamily/Winged helix DNA-binding domain"/>
    <property type="match status" value="1"/>
</dbReference>
<dbReference type="GO" id="GO:0043565">
    <property type="term" value="F:sequence-specific DNA binding"/>
    <property type="evidence" value="ECO:0007669"/>
    <property type="project" value="TreeGrafter"/>
</dbReference>
<dbReference type="PANTHER" id="PTHR30427">
    <property type="entry name" value="TRANSCRIPTIONAL ACTIVATOR PROTEIN LYSR"/>
    <property type="match status" value="1"/>
</dbReference>
<protein>
    <submittedName>
        <fullName evidence="6">LysR family transcriptional regulator</fullName>
    </submittedName>
</protein>
<dbReference type="GO" id="GO:0010628">
    <property type="term" value="P:positive regulation of gene expression"/>
    <property type="evidence" value="ECO:0007669"/>
    <property type="project" value="TreeGrafter"/>
</dbReference>
<keyword evidence="3" id="KW-0238">DNA-binding</keyword>
<evidence type="ECO:0000256" key="2">
    <source>
        <dbReference type="ARBA" id="ARBA00023015"/>
    </source>
</evidence>
<dbReference type="PANTHER" id="PTHR30427:SF1">
    <property type="entry name" value="TRANSCRIPTIONAL ACTIVATOR PROTEIN LYSR"/>
    <property type="match status" value="1"/>
</dbReference>
<dbReference type="CDD" id="cd08415">
    <property type="entry name" value="PBP2_LysR_opines_like"/>
    <property type="match status" value="1"/>
</dbReference>
<dbReference type="InterPro" id="IPR037424">
    <property type="entry name" value="NocR_PBP2"/>
</dbReference>
<proteinExistence type="inferred from homology"/>
<dbReference type="InterPro" id="IPR036390">
    <property type="entry name" value="WH_DNA-bd_sf"/>
</dbReference>
<dbReference type="InterPro" id="IPR005119">
    <property type="entry name" value="LysR_subst-bd"/>
</dbReference>
<organism evidence="6 7">
    <name type="scientific">Bosea spartocytisi</name>
    <dbReference type="NCBI Taxonomy" id="2773451"/>
    <lineage>
        <taxon>Bacteria</taxon>
        <taxon>Pseudomonadati</taxon>
        <taxon>Pseudomonadota</taxon>
        <taxon>Alphaproteobacteria</taxon>
        <taxon>Hyphomicrobiales</taxon>
        <taxon>Boseaceae</taxon>
        <taxon>Bosea</taxon>
    </lineage>
</organism>
<dbReference type="GO" id="GO:0009089">
    <property type="term" value="P:lysine biosynthetic process via diaminopimelate"/>
    <property type="evidence" value="ECO:0007669"/>
    <property type="project" value="TreeGrafter"/>
</dbReference>
<name>A0A927EC85_9HYPH</name>
<dbReference type="RefSeq" id="WP_162720122.1">
    <property type="nucleotide sequence ID" value="NZ_JACXWY010000020.1"/>
</dbReference>
<dbReference type="Gene3D" id="3.40.190.290">
    <property type="match status" value="1"/>
</dbReference>
<keyword evidence="4" id="KW-0804">Transcription</keyword>
<dbReference type="SUPFAM" id="SSF46785">
    <property type="entry name" value="Winged helix' DNA-binding domain"/>
    <property type="match status" value="1"/>
</dbReference>
<dbReference type="Proteomes" id="UP000619295">
    <property type="component" value="Unassembled WGS sequence"/>
</dbReference>
<evidence type="ECO:0000256" key="4">
    <source>
        <dbReference type="ARBA" id="ARBA00023163"/>
    </source>
</evidence>
<evidence type="ECO:0000256" key="3">
    <source>
        <dbReference type="ARBA" id="ARBA00023125"/>
    </source>
</evidence>
<dbReference type="InterPro" id="IPR000847">
    <property type="entry name" value="LysR_HTH_N"/>
</dbReference>
<comment type="similarity">
    <text evidence="1">Belongs to the LysR transcriptional regulatory family.</text>
</comment>
<sequence length="301" mass="33680">MTVNLRHVELFRHIMHLGTLTQAAEMMSVSQPAASKMLNQLERSTGIILFQRMKGRLKPTRDGELYFAEVQRTWESVERLERMTKDIRELQFGRLNLGVMPMLAGTLIPPLLTRFCRQHEKTSVKLHSRSSDRIIEWVIAGQIDVGITEHFTPHPNVVCRLIARIPNVCAVPEGHRLAGLKTIRPEDLDGENFVSIGSPDRRIFVEKVFEQAGVLPRMFIDAPMANVASALVANGAGIALVDELNAQSFIGRGLVAKPFTPEIFSPVWHLRPNTLTGSSLADALIRDIEDELERLGYSADS</sequence>
<keyword evidence="2" id="KW-0805">Transcription regulation</keyword>
<dbReference type="EMBL" id="JACXWY010000020">
    <property type="protein sequence ID" value="MBD3848616.1"/>
    <property type="molecule type" value="Genomic_DNA"/>
</dbReference>